<feature type="compositionally biased region" description="Polar residues" evidence="3">
    <location>
        <begin position="714"/>
        <end position="738"/>
    </location>
</feature>
<proteinExistence type="inferred from homology"/>
<feature type="compositionally biased region" description="Low complexity" evidence="3">
    <location>
        <begin position="868"/>
        <end position="891"/>
    </location>
</feature>
<feature type="compositionally biased region" description="Polar residues" evidence="3">
    <location>
        <begin position="780"/>
        <end position="809"/>
    </location>
</feature>
<sequence>MCQSVISVFCTCTLFGFLYTSTVNILKEMDGAESTCSNEKETKGISDETKNEDGMKEGILQPPELNTGGYPSKASRHHDAFTSHQYEPRTTPVENKVMSYGRTTPLKQVEHSVSSQPSSLYGQPAWWGQDDTEKEEGQVKEKDEGGRKARTLDYAPNGKDVDAISNHPNHKYLERPTKLPLNEAEREYDIPVHVYTRPVTDLNPTTPAKRPPTPEHTEVTLVSASEKHVGFTIEFNAKDDAPKLSMNESLSEFVPAGVKSKIEGSSKMVEEMKAERMKKNLSEDPDSYQSPRMSPSAVQKLNTMWATAPGKKGARAGQGDSRSANNSEAGKVDAAKQLKMRPNISARQPVPSKSGPVKSQTSHSHHRNEDHNDHNGDNVSESGTYTIESESQSKEVLEARSKIDEVFGVGASMDAKQGSDEDTDKDVGDEEIQEEVVTMETVATQEMDVSRYLDQEYGKPGDQETAKPPFQPKPPSTGSSTAPAWVRQWAVLASKDTGHREHGLSPRSDTSQSPRDLSQGTGVQEEASSRSPNQVGQAPTAPPRRSGKRRLPATPPERGDRQSPQPTTPEDSTRANGLHVRQSPSSAFYSPRNRDRVVAPQQEEPATNDANVSWRELSTHSNPAVFVSKAGAEVGSPSTLQAREDEDFHTEVSMDTEILLKDTETFVKSLEMRMRERQRSTPSPDISESYDLSHRSFDGDIDTDLDTASCVSLVGTSGANPPRGNQASLPPSGYQGNRSAHDQRVDSKSKTPDDKNKKGSIWNRLSQPSRYKRSEKTAPSKDSSVTSDCMSDSVDSTPFRRNTSVTGSLPTGRVTGRKTPRDSESKETSPKIIHKIKANLSKPRQTRSTMLRRSRFDGKDSPGPDQGDLSPSSSISDMSSSRNSSMLRRSIPSQKESVARCQSPKDLHSRTKTTSARIDTGRPRATSRSSEQTPRSELSLGGQIVQQARSQSMRERKANAGETSARIMGKVQTSSTRTITSTSSRKNSQSSMDSSIIKKTATGAWRRYKEPETSADAVDAYIKSVTSRQSSVSSADESSIKSAPAYNYYKPHSNSSPPLQPQQHQQRTATSMQHLAGGAHYQQHRQRRSSRGEEDVAQASNSLAESLQRLAKGESTLGVAVEHIPKDELLFHFVRMMDEILAEDTVGVGGRETHPGERENYKQPLQRSTSLGYNNTEGIFARSQPSAQPGSPPVALKHKQWTKPESFDMLVMSSINHLSIKLKDSTDKVAYKLKKLQSPNATDAELAEVLKDADSPLLKTHNKEIANILKNLRQLEKRLSEIHTMIDPHDQIEVPEQLTPAAQIRRKYISDYGGAAGSTSTSTTRGSGVQSKAQQWGKSGPGSGASPGSNGPGPGDTPRSARSDESEYYV</sequence>
<feature type="region of interest" description="Disordered" evidence="3">
    <location>
        <begin position="114"/>
        <end position="173"/>
    </location>
</feature>
<keyword evidence="6" id="KW-1185">Reference proteome</keyword>
<feature type="compositionally biased region" description="Basic and acidic residues" evidence="3">
    <location>
        <begin position="819"/>
        <end position="829"/>
    </location>
</feature>
<dbReference type="GeneID" id="110987137"/>
<dbReference type="PANTHER" id="PTHR15715:SF47">
    <property type="entry name" value="FHA DOMAIN-CONTAINING PROTEIN"/>
    <property type="match status" value="1"/>
</dbReference>
<feature type="compositionally biased region" description="Basic and acidic residues" evidence="3">
    <location>
        <begin position="135"/>
        <end position="151"/>
    </location>
</feature>
<feature type="compositionally biased region" description="Basic and acidic residues" evidence="3">
    <location>
        <begin position="391"/>
        <end position="405"/>
    </location>
</feature>
<feature type="compositionally biased region" description="Basic and acidic residues" evidence="3">
    <location>
        <begin position="739"/>
        <end position="757"/>
    </location>
</feature>
<gene>
    <name evidence="7" type="primary">LOC110987137</name>
</gene>
<feature type="compositionally biased region" description="Polar residues" evidence="3">
    <location>
        <begin position="507"/>
        <end position="522"/>
    </location>
</feature>
<feature type="compositionally biased region" description="Low complexity" evidence="3">
    <location>
        <begin position="1317"/>
        <end position="1328"/>
    </location>
</feature>
<protein>
    <submittedName>
        <fullName evidence="7">Centrosomal protein of 170 kDa protein B-like isoform X1</fullName>
    </submittedName>
</protein>
<feature type="compositionally biased region" description="Gly residues" evidence="3">
    <location>
        <begin position="1339"/>
        <end position="1354"/>
    </location>
</feature>
<dbReference type="Proteomes" id="UP000694845">
    <property type="component" value="Unplaced"/>
</dbReference>
<organism evidence="6 7">
    <name type="scientific">Acanthaster planci</name>
    <name type="common">Crown-of-thorns starfish</name>
    <dbReference type="NCBI Taxonomy" id="133434"/>
    <lineage>
        <taxon>Eukaryota</taxon>
        <taxon>Metazoa</taxon>
        <taxon>Echinodermata</taxon>
        <taxon>Eleutherozoa</taxon>
        <taxon>Asterozoa</taxon>
        <taxon>Asteroidea</taxon>
        <taxon>Valvatacea</taxon>
        <taxon>Valvatida</taxon>
        <taxon>Acanthasteridae</taxon>
        <taxon>Acanthaster</taxon>
    </lineage>
</organism>
<feature type="compositionally biased region" description="Basic and acidic residues" evidence="3">
    <location>
        <begin position="38"/>
        <end position="56"/>
    </location>
</feature>
<feature type="region of interest" description="Disordered" evidence="3">
    <location>
        <begin position="1045"/>
        <end position="1100"/>
    </location>
</feature>
<feature type="region of interest" description="Disordered" evidence="3">
    <location>
        <begin position="630"/>
        <end position="656"/>
    </location>
</feature>
<feature type="compositionally biased region" description="Low complexity" evidence="3">
    <location>
        <begin position="973"/>
        <end position="991"/>
    </location>
</feature>
<dbReference type="InterPro" id="IPR051176">
    <property type="entry name" value="Cent_Immune-Sig_Mod"/>
</dbReference>
<accession>A0A8B7ZJT9</accession>
<evidence type="ECO:0000313" key="6">
    <source>
        <dbReference type="Proteomes" id="UP000694845"/>
    </source>
</evidence>
<feature type="coiled-coil region" evidence="2">
    <location>
        <begin position="1258"/>
        <end position="1285"/>
    </location>
</feature>
<name>A0A8B7ZJT9_ACAPL</name>
<feature type="compositionally biased region" description="Acidic residues" evidence="3">
    <location>
        <begin position="420"/>
        <end position="434"/>
    </location>
</feature>
<feature type="compositionally biased region" description="Polar residues" evidence="3">
    <location>
        <begin position="842"/>
        <end position="851"/>
    </location>
</feature>
<evidence type="ECO:0000313" key="7">
    <source>
        <dbReference type="RefSeq" id="XP_022105292.1"/>
    </source>
</evidence>
<comment type="similarity">
    <text evidence="1">Belongs to the CEP170 family.</text>
</comment>
<feature type="region of interest" description="Disordered" evidence="3">
    <location>
        <begin position="37"/>
        <end position="93"/>
    </location>
</feature>
<dbReference type="RefSeq" id="XP_022105292.1">
    <property type="nucleotide sequence ID" value="XM_022249600.1"/>
</dbReference>
<feature type="compositionally biased region" description="Polar residues" evidence="3">
    <location>
        <begin position="287"/>
        <end position="305"/>
    </location>
</feature>
<feature type="region of interest" description="Disordered" evidence="3">
    <location>
        <begin position="672"/>
        <end position="995"/>
    </location>
</feature>
<dbReference type="OrthoDB" id="10044423at2759"/>
<feature type="region of interest" description="Disordered" evidence="3">
    <location>
        <begin position="273"/>
        <end position="613"/>
    </location>
</feature>
<keyword evidence="4" id="KW-0732">Signal</keyword>
<feature type="compositionally biased region" description="Basic and acidic residues" evidence="3">
    <location>
        <begin position="448"/>
        <end position="465"/>
    </location>
</feature>
<feature type="compositionally biased region" description="Low complexity" evidence="3">
    <location>
        <begin position="1051"/>
        <end position="1066"/>
    </location>
</feature>
<evidence type="ECO:0000259" key="5">
    <source>
        <dbReference type="Pfam" id="PF15308"/>
    </source>
</evidence>
<feature type="chain" id="PRO_5034732904" evidence="4">
    <location>
        <begin position="21"/>
        <end position="1370"/>
    </location>
</feature>
<feature type="compositionally biased region" description="Basic and acidic residues" evidence="3">
    <location>
        <begin position="367"/>
        <end position="376"/>
    </location>
</feature>
<feature type="region of interest" description="Disordered" evidence="3">
    <location>
        <begin position="1314"/>
        <end position="1370"/>
    </location>
</feature>
<feature type="compositionally biased region" description="Basic and acidic residues" evidence="3">
    <location>
        <begin position="1359"/>
        <end position="1370"/>
    </location>
</feature>
<dbReference type="KEGG" id="aplc:110987137"/>
<feature type="compositionally biased region" description="Basic and acidic residues" evidence="3">
    <location>
        <begin position="273"/>
        <end position="282"/>
    </location>
</feature>
<evidence type="ECO:0000256" key="1">
    <source>
        <dbReference type="ARBA" id="ARBA00010436"/>
    </source>
</evidence>
<keyword evidence="2" id="KW-0175">Coiled coil</keyword>
<dbReference type="Pfam" id="PF15308">
    <property type="entry name" value="CEP170_C"/>
    <property type="match status" value="1"/>
</dbReference>
<evidence type="ECO:0000256" key="2">
    <source>
        <dbReference type="SAM" id="Coils"/>
    </source>
</evidence>
<feature type="signal peptide" evidence="4">
    <location>
        <begin position="1"/>
        <end position="20"/>
    </location>
</feature>
<feature type="domain" description="CEP170 C-terminal" evidence="5">
    <location>
        <begin position="1192"/>
        <end position="1296"/>
    </location>
</feature>
<dbReference type="InterPro" id="IPR029300">
    <property type="entry name" value="CEP170_C"/>
</dbReference>
<feature type="compositionally biased region" description="Polar residues" evidence="3">
    <location>
        <begin position="926"/>
        <end position="936"/>
    </location>
</feature>
<dbReference type="PANTHER" id="PTHR15715">
    <property type="entry name" value="CENTROSOMAL PROTEIN OF 170 KDA"/>
    <property type="match status" value="1"/>
</dbReference>
<feature type="compositionally biased region" description="Polar residues" evidence="3">
    <location>
        <begin position="377"/>
        <end position="390"/>
    </location>
</feature>
<evidence type="ECO:0000256" key="3">
    <source>
        <dbReference type="SAM" id="MobiDB-lite"/>
    </source>
</evidence>
<evidence type="ECO:0000256" key="4">
    <source>
        <dbReference type="SAM" id="SignalP"/>
    </source>
</evidence>
<reference evidence="7" key="1">
    <citation type="submission" date="2025-08" db="UniProtKB">
        <authorList>
            <consortium name="RefSeq"/>
        </authorList>
    </citation>
    <scope>IDENTIFICATION</scope>
</reference>